<sequence>MPRTPANSVLTASTPASRWLALTPSFISAGCIAVLVGYSSAVAIVYQAALAGGANPAQVSSWLWAVGIGMGVSSIGLSLYYRQPVFTAWSTPGAALLVTSLPGFTLAEAVGAFVLCSLMMVLVAVTGVVDRLLRLVPQSLAGALLAGVLLQFGLQIFQGMALQPLLVGVVCLGFLLMRQRVPRYAVAIALLIGILLSYTQGLAHWQPIRWQLAEPHWVTPTFSFAAFISVAVPLFVVTMASQNIPGLAVLRANGYNAPAAPLIATTGMTGLLLAPFGGFAFNLSAMTAAICQSDEAGGTPSQRYWATCWGGVFYLLAGLLGATLVALLQLIPAVLVATIAGLALLAPMANGLHAAMHEGGERDAALLTFLVTASGVSLLGVSSAFWGLLIGLFVFYGARWRSSKVA</sequence>
<dbReference type="EMBL" id="CP022530">
    <property type="protein sequence ID" value="ASP38695.1"/>
    <property type="molecule type" value="Genomic_DNA"/>
</dbReference>
<evidence type="ECO:0000256" key="1">
    <source>
        <dbReference type="SAM" id="Phobius"/>
    </source>
</evidence>
<feature type="transmembrane region" description="Helical" evidence="1">
    <location>
        <begin position="376"/>
        <end position="398"/>
    </location>
</feature>
<feature type="transmembrane region" description="Helical" evidence="1">
    <location>
        <begin position="132"/>
        <end position="154"/>
    </location>
</feature>
<dbReference type="OrthoDB" id="9792424at2"/>
<feature type="transmembrane region" description="Helical" evidence="1">
    <location>
        <begin position="26"/>
        <end position="50"/>
    </location>
</feature>
<dbReference type="KEGG" id="bsan:CHH28_08380"/>
<dbReference type="GO" id="GO:0005886">
    <property type="term" value="C:plasma membrane"/>
    <property type="evidence" value="ECO:0007669"/>
    <property type="project" value="TreeGrafter"/>
</dbReference>
<feature type="transmembrane region" description="Helical" evidence="1">
    <location>
        <begin position="101"/>
        <end position="125"/>
    </location>
</feature>
<keyword evidence="1" id="KW-1133">Transmembrane helix</keyword>
<feature type="transmembrane region" description="Helical" evidence="1">
    <location>
        <begin position="217"/>
        <end position="238"/>
    </location>
</feature>
<proteinExistence type="predicted"/>
<feature type="transmembrane region" description="Helical" evidence="1">
    <location>
        <begin position="62"/>
        <end position="81"/>
    </location>
</feature>
<dbReference type="Proteomes" id="UP000202440">
    <property type="component" value="Chromosome"/>
</dbReference>
<organism evidence="2 3">
    <name type="scientific">Bacterioplanes sanyensis</name>
    <dbReference type="NCBI Taxonomy" id="1249553"/>
    <lineage>
        <taxon>Bacteria</taxon>
        <taxon>Pseudomonadati</taxon>
        <taxon>Pseudomonadota</taxon>
        <taxon>Gammaproteobacteria</taxon>
        <taxon>Oceanospirillales</taxon>
        <taxon>Oceanospirillaceae</taxon>
        <taxon>Bacterioplanes</taxon>
    </lineage>
</organism>
<dbReference type="InterPro" id="IPR004711">
    <property type="entry name" value="Benzoate_Transporter"/>
</dbReference>
<feature type="transmembrane region" description="Helical" evidence="1">
    <location>
        <begin position="304"/>
        <end position="327"/>
    </location>
</feature>
<feature type="transmembrane region" description="Helical" evidence="1">
    <location>
        <begin position="334"/>
        <end position="356"/>
    </location>
</feature>
<feature type="transmembrane region" description="Helical" evidence="1">
    <location>
        <begin position="184"/>
        <end position="205"/>
    </location>
</feature>
<feature type="transmembrane region" description="Helical" evidence="1">
    <location>
        <begin position="160"/>
        <end position="177"/>
    </location>
</feature>
<keyword evidence="1" id="KW-0812">Transmembrane</keyword>
<reference evidence="2 3" key="1">
    <citation type="submission" date="2017-07" db="EMBL/GenBank/DDBJ databases">
        <title>Annotated genome sequence of Bacterioplanes sanyensis isolated from Red Sea.</title>
        <authorList>
            <person name="Rehman Z.U."/>
        </authorList>
    </citation>
    <scope>NUCLEOTIDE SEQUENCE [LARGE SCALE GENOMIC DNA]</scope>
    <source>
        <strain evidence="2 3">NV9</strain>
    </source>
</reference>
<evidence type="ECO:0000313" key="2">
    <source>
        <dbReference type="EMBL" id="ASP38695.1"/>
    </source>
</evidence>
<dbReference type="AlphaFoldDB" id="A0A222FI13"/>
<dbReference type="PANTHER" id="PTHR30199:SF0">
    <property type="entry name" value="INNER MEMBRANE PROTEIN YDCO"/>
    <property type="match status" value="1"/>
</dbReference>
<keyword evidence="1" id="KW-0472">Membrane</keyword>
<feature type="transmembrane region" description="Helical" evidence="1">
    <location>
        <begin position="259"/>
        <end position="284"/>
    </location>
</feature>
<dbReference type="NCBIfam" id="TIGR00843">
    <property type="entry name" value="benE"/>
    <property type="match status" value="1"/>
</dbReference>
<dbReference type="PROSITE" id="PS51257">
    <property type="entry name" value="PROKAR_LIPOPROTEIN"/>
    <property type="match status" value="1"/>
</dbReference>
<evidence type="ECO:0000313" key="3">
    <source>
        <dbReference type="Proteomes" id="UP000202440"/>
    </source>
</evidence>
<keyword evidence="3" id="KW-1185">Reference proteome</keyword>
<dbReference type="Pfam" id="PF03594">
    <property type="entry name" value="BenE"/>
    <property type="match status" value="1"/>
</dbReference>
<dbReference type="PANTHER" id="PTHR30199">
    <property type="entry name" value="MFS FAMILY TRANSPORTER, PREDICTED SUBSTRATE BENZOATE"/>
    <property type="match status" value="1"/>
</dbReference>
<protein>
    <recommendedName>
        <fullName evidence="4">Benzoate transporter</fullName>
    </recommendedName>
</protein>
<gene>
    <name evidence="2" type="ORF">CHH28_08380</name>
</gene>
<dbReference type="RefSeq" id="WP_094059881.1">
    <property type="nucleotide sequence ID" value="NZ_CP022530.1"/>
</dbReference>
<dbReference type="GO" id="GO:0042925">
    <property type="term" value="F:benzoate transmembrane transporter activity"/>
    <property type="evidence" value="ECO:0007669"/>
    <property type="project" value="InterPro"/>
</dbReference>
<evidence type="ECO:0008006" key="4">
    <source>
        <dbReference type="Google" id="ProtNLM"/>
    </source>
</evidence>
<accession>A0A222FI13</accession>
<name>A0A222FI13_9GAMM</name>